<dbReference type="InterPro" id="IPR047153">
    <property type="entry name" value="TRIM45/56/19-like"/>
</dbReference>
<keyword evidence="2" id="KW-0175">Coiled coil</keyword>
<proteinExistence type="predicted"/>
<dbReference type="AlphaFoldDB" id="A0A8B6E6G5"/>
<reference evidence="4" key="1">
    <citation type="submission" date="2018-11" db="EMBL/GenBank/DDBJ databases">
        <authorList>
            <person name="Alioto T."/>
            <person name="Alioto T."/>
        </authorList>
    </citation>
    <scope>NUCLEOTIDE SEQUENCE</scope>
</reference>
<keyword evidence="1" id="KW-0863">Zinc-finger</keyword>
<name>A0A8B6E6G5_MYTGA</name>
<evidence type="ECO:0000313" key="5">
    <source>
        <dbReference type="Proteomes" id="UP000596742"/>
    </source>
</evidence>
<dbReference type="GO" id="GO:0008270">
    <property type="term" value="F:zinc ion binding"/>
    <property type="evidence" value="ECO:0007669"/>
    <property type="project" value="UniProtKB-KW"/>
</dbReference>
<feature type="coiled-coil region" evidence="2">
    <location>
        <begin position="120"/>
        <end position="165"/>
    </location>
</feature>
<dbReference type="OrthoDB" id="10358239at2759"/>
<evidence type="ECO:0000256" key="2">
    <source>
        <dbReference type="SAM" id="Coils"/>
    </source>
</evidence>
<dbReference type="GO" id="GO:0061630">
    <property type="term" value="F:ubiquitin protein ligase activity"/>
    <property type="evidence" value="ECO:0007669"/>
    <property type="project" value="TreeGrafter"/>
</dbReference>
<dbReference type="PROSITE" id="PS50119">
    <property type="entry name" value="ZF_BBOX"/>
    <property type="match status" value="1"/>
</dbReference>
<gene>
    <name evidence="4" type="ORF">MGAL_10B007689</name>
</gene>
<dbReference type="CDD" id="cd19757">
    <property type="entry name" value="Bbox1"/>
    <property type="match status" value="1"/>
</dbReference>
<keyword evidence="5" id="KW-1185">Reference proteome</keyword>
<dbReference type="InterPro" id="IPR000315">
    <property type="entry name" value="Znf_B-box"/>
</dbReference>
<protein>
    <recommendedName>
        <fullName evidence="3">B box-type domain-containing protein</fullName>
    </recommendedName>
</protein>
<keyword evidence="1" id="KW-0862">Zinc</keyword>
<evidence type="ECO:0000313" key="4">
    <source>
        <dbReference type="EMBL" id="VDI29912.1"/>
    </source>
</evidence>
<dbReference type="InterPro" id="IPR011042">
    <property type="entry name" value="6-blade_b-propeller_TolB-like"/>
</dbReference>
<organism evidence="4 5">
    <name type="scientific">Mytilus galloprovincialis</name>
    <name type="common">Mediterranean mussel</name>
    <dbReference type="NCBI Taxonomy" id="29158"/>
    <lineage>
        <taxon>Eukaryota</taxon>
        <taxon>Metazoa</taxon>
        <taxon>Spiralia</taxon>
        <taxon>Lophotrochozoa</taxon>
        <taxon>Mollusca</taxon>
        <taxon>Bivalvia</taxon>
        <taxon>Autobranchia</taxon>
        <taxon>Pteriomorphia</taxon>
        <taxon>Mytilida</taxon>
        <taxon>Mytiloidea</taxon>
        <taxon>Mytilidae</taxon>
        <taxon>Mytilinae</taxon>
        <taxon>Mytilus</taxon>
    </lineage>
</organism>
<evidence type="ECO:0000259" key="3">
    <source>
        <dbReference type="PROSITE" id="PS50119"/>
    </source>
</evidence>
<sequence length="568" mass="64499">MTTRSEKCCVICQAREIRKEANNWCCDCGEGLCLDCHDIHVNSKLSNNHDTIPIESYNQLPSSIARIVNYCEAHKMKYENYCQYHDKDCCPACIAVDHKSCTNIMLLQDVINKVKTSASLNTTESNVKDLQSNIDHILADRQQNLDIINEERQRYQNEITQVRTKVNVYLNTLEQKILKELDTAQNKIKKDTKNLITELLEKMKVANTLAEEIVAIKKYATEYQVYIGSKLIENKVEKEANYLRSLLKEGKLRQSRIQLIMNGKLSNIESIIGTFGTVETKIGETSIVLKRRENKQAQIMSNIPNIDNIKISYARQIKLPSSRFWSWIFKSFELQGIIVLPDGKIILADSYYKRLLVVYNDGKMEKSIACATIGNGPFGITCLEKNLVAISTSRGIQIVNHQTGTIVGNVPTNGECRGIAYNKGALICWVRSIGIEYIQLSNFSTKTLVQIKENTDRLGISVYRNRIYATDYSNDAVSCYTLEGKKLWQFKNESVLKFPRGIAVDNNSNVYVAAYKCVICLSSDGKKFEKKLSAKEGLYDPSALHFDHIKNDLIVADKDQPVFVYHIS</sequence>
<dbReference type="EMBL" id="UYJE01004637">
    <property type="protein sequence ID" value="VDI29912.1"/>
    <property type="molecule type" value="Genomic_DNA"/>
</dbReference>
<comment type="caution">
    <text evidence="4">The sequence shown here is derived from an EMBL/GenBank/DDBJ whole genome shotgun (WGS) entry which is preliminary data.</text>
</comment>
<dbReference type="SUPFAM" id="SSF101898">
    <property type="entry name" value="NHL repeat"/>
    <property type="match status" value="1"/>
</dbReference>
<dbReference type="PANTHER" id="PTHR25462">
    <property type="entry name" value="BONUS, ISOFORM C-RELATED"/>
    <property type="match status" value="1"/>
</dbReference>
<feature type="domain" description="B box-type" evidence="3">
    <location>
        <begin position="7"/>
        <end position="54"/>
    </location>
</feature>
<dbReference type="Gene3D" id="2.120.10.30">
    <property type="entry name" value="TolB, C-terminal domain"/>
    <property type="match status" value="1"/>
</dbReference>
<accession>A0A8B6E6G5</accession>
<dbReference type="PANTHER" id="PTHR25462:SF291">
    <property type="entry name" value="E3 UBIQUITIN-PROTEIN LIGASE TRIM45"/>
    <property type="match status" value="1"/>
</dbReference>
<keyword evidence="1" id="KW-0479">Metal-binding</keyword>
<dbReference type="Proteomes" id="UP000596742">
    <property type="component" value="Unassembled WGS sequence"/>
</dbReference>
<evidence type="ECO:0000256" key="1">
    <source>
        <dbReference type="PROSITE-ProRule" id="PRU00024"/>
    </source>
</evidence>